<keyword evidence="11" id="KW-0511">Multifunctional enzyme</keyword>
<dbReference type="Pfam" id="PF02737">
    <property type="entry name" value="3HCDH_N"/>
    <property type="match status" value="1"/>
</dbReference>
<dbReference type="RefSeq" id="WP_115331358.1">
    <property type="nucleotide sequence ID" value="NZ_CAAAHP010000002.1"/>
</dbReference>
<dbReference type="Gene3D" id="3.40.50.720">
    <property type="entry name" value="NAD(P)-binding Rossmann-like Domain"/>
    <property type="match status" value="1"/>
</dbReference>
<dbReference type="InterPro" id="IPR029045">
    <property type="entry name" value="ClpP/crotonase-like_dom_sf"/>
</dbReference>
<accession>A0A378JU64</accession>
<dbReference type="OrthoDB" id="5389341at2"/>
<organism evidence="16 17">
    <name type="scientific">Legionella busanensis</name>
    <dbReference type="NCBI Taxonomy" id="190655"/>
    <lineage>
        <taxon>Bacteria</taxon>
        <taxon>Pseudomonadati</taxon>
        <taxon>Pseudomonadota</taxon>
        <taxon>Gammaproteobacteria</taxon>
        <taxon>Legionellales</taxon>
        <taxon>Legionellaceae</taxon>
        <taxon>Legionella</taxon>
    </lineage>
</organism>
<evidence type="ECO:0000256" key="5">
    <source>
        <dbReference type="ARBA" id="ARBA00022832"/>
    </source>
</evidence>
<dbReference type="InterPro" id="IPR001753">
    <property type="entry name" value="Enoyl-CoA_hydra/iso"/>
</dbReference>
<dbReference type="GO" id="GO:0004300">
    <property type="term" value="F:enoyl-CoA hydratase activity"/>
    <property type="evidence" value="ECO:0007669"/>
    <property type="project" value="UniProtKB-EC"/>
</dbReference>
<protein>
    <recommendedName>
        <fullName evidence="4">enoyl-CoA hydratase</fullName>
        <ecNumber evidence="4">4.2.1.17</ecNumber>
    </recommendedName>
</protein>
<dbReference type="InterPro" id="IPR006180">
    <property type="entry name" value="3-OHacyl-CoA_DH_CS"/>
</dbReference>
<comment type="similarity">
    <text evidence="13">Belongs to the enoyl-CoA hydratase/isomerase family.</text>
</comment>
<evidence type="ECO:0000256" key="11">
    <source>
        <dbReference type="ARBA" id="ARBA00023268"/>
    </source>
</evidence>
<dbReference type="Proteomes" id="UP000254794">
    <property type="component" value="Unassembled WGS sequence"/>
</dbReference>
<dbReference type="PROSITE" id="PS00067">
    <property type="entry name" value="3HCDH"/>
    <property type="match status" value="1"/>
</dbReference>
<dbReference type="PANTHER" id="PTHR43612:SF3">
    <property type="entry name" value="TRIFUNCTIONAL ENZYME SUBUNIT ALPHA, MITOCHONDRIAL"/>
    <property type="match status" value="1"/>
</dbReference>
<evidence type="ECO:0000256" key="7">
    <source>
        <dbReference type="ARBA" id="ARBA00023002"/>
    </source>
</evidence>
<dbReference type="InterPro" id="IPR018376">
    <property type="entry name" value="Enoyl-CoA_hyd/isom_CS"/>
</dbReference>
<dbReference type="GO" id="GO:0070403">
    <property type="term" value="F:NAD+ binding"/>
    <property type="evidence" value="ECO:0007669"/>
    <property type="project" value="InterPro"/>
</dbReference>
<dbReference type="SUPFAM" id="SSF51735">
    <property type="entry name" value="NAD(P)-binding Rossmann-fold domains"/>
    <property type="match status" value="1"/>
</dbReference>
<dbReference type="InterPro" id="IPR036291">
    <property type="entry name" value="NAD(P)-bd_dom_sf"/>
</dbReference>
<keyword evidence="9" id="KW-0443">Lipid metabolism</keyword>
<dbReference type="InterPro" id="IPR006108">
    <property type="entry name" value="3HC_DH_C"/>
</dbReference>
<comment type="pathway">
    <text evidence="1">Lipid metabolism; fatty acid beta-oxidation.</text>
</comment>
<evidence type="ECO:0000259" key="15">
    <source>
        <dbReference type="Pfam" id="PF02737"/>
    </source>
</evidence>
<dbReference type="EC" id="4.2.1.17" evidence="4"/>
<name>A0A378JU64_9GAMM</name>
<dbReference type="GO" id="GO:0016509">
    <property type="term" value="F:long-chain (3S)-3-hydroxyacyl-CoA dehydrogenase (NAD+) activity"/>
    <property type="evidence" value="ECO:0007669"/>
    <property type="project" value="TreeGrafter"/>
</dbReference>
<keyword evidence="6" id="KW-0442">Lipid degradation</keyword>
<keyword evidence="7" id="KW-0560">Oxidoreductase</keyword>
<keyword evidence="8" id="KW-0520">NAD</keyword>
<gene>
    <name evidence="16" type="primary">yfcX</name>
    <name evidence="16" type="ORF">NCTC13316_01838</name>
</gene>
<keyword evidence="5" id="KW-0276">Fatty acid metabolism</keyword>
<dbReference type="CDD" id="cd06558">
    <property type="entry name" value="crotonase-like"/>
    <property type="match status" value="1"/>
</dbReference>
<dbReference type="SUPFAM" id="SSF48179">
    <property type="entry name" value="6-phosphogluconate dehydrogenase C-terminal domain-like"/>
    <property type="match status" value="2"/>
</dbReference>
<evidence type="ECO:0000256" key="2">
    <source>
        <dbReference type="ARBA" id="ARBA00007005"/>
    </source>
</evidence>
<comment type="similarity">
    <text evidence="2">In the central section; belongs to the 3-hydroxyacyl-CoA dehydrogenase family.</text>
</comment>
<comment type="catalytic activity">
    <reaction evidence="12">
        <text>a (3S)-3-hydroxyacyl-CoA + NAD(+) = a 3-oxoacyl-CoA + NADH + H(+)</text>
        <dbReference type="Rhea" id="RHEA:22432"/>
        <dbReference type="ChEBI" id="CHEBI:15378"/>
        <dbReference type="ChEBI" id="CHEBI:57318"/>
        <dbReference type="ChEBI" id="CHEBI:57540"/>
        <dbReference type="ChEBI" id="CHEBI:57945"/>
        <dbReference type="ChEBI" id="CHEBI:90726"/>
        <dbReference type="EC" id="1.1.1.35"/>
    </reaction>
</comment>
<comment type="similarity">
    <text evidence="3">In the N-terminal section; belongs to the enoyl-CoA hydratase/isomerase family.</text>
</comment>
<dbReference type="FunFam" id="3.40.50.720:FF:000009">
    <property type="entry name" value="Fatty oxidation complex, alpha subunit"/>
    <property type="match status" value="1"/>
</dbReference>
<dbReference type="PROSITE" id="PS00166">
    <property type="entry name" value="ENOYL_COA_HYDRATASE"/>
    <property type="match status" value="1"/>
</dbReference>
<keyword evidence="17" id="KW-1185">Reference proteome</keyword>
<evidence type="ECO:0000256" key="3">
    <source>
        <dbReference type="ARBA" id="ARBA00008750"/>
    </source>
</evidence>
<evidence type="ECO:0000256" key="4">
    <source>
        <dbReference type="ARBA" id="ARBA00012076"/>
    </source>
</evidence>
<evidence type="ECO:0000313" key="17">
    <source>
        <dbReference type="Proteomes" id="UP000254794"/>
    </source>
</evidence>
<evidence type="ECO:0000256" key="10">
    <source>
        <dbReference type="ARBA" id="ARBA00023239"/>
    </source>
</evidence>
<dbReference type="PANTHER" id="PTHR43612">
    <property type="entry name" value="TRIFUNCTIONAL ENZYME SUBUNIT ALPHA"/>
    <property type="match status" value="1"/>
</dbReference>
<evidence type="ECO:0000256" key="8">
    <source>
        <dbReference type="ARBA" id="ARBA00023027"/>
    </source>
</evidence>
<reference evidence="16 17" key="1">
    <citation type="submission" date="2018-06" db="EMBL/GenBank/DDBJ databases">
        <authorList>
            <consortium name="Pathogen Informatics"/>
            <person name="Doyle S."/>
        </authorList>
    </citation>
    <scope>NUCLEOTIDE SEQUENCE [LARGE SCALE GENOMIC DNA]</scope>
    <source>
        <strain evidence="16 17">NCTC13316</strain>
    </source>
</reference>
<evidence type="ECO:0000313" key="16">
    <source>
        <dbReference type="EMBL" id="STX51742.1"/>
    </source>
</evidence>
<dbReference type="Gene3D" id="1.10.1040.50">
    <property type="match status" value="1"/>
</dbReference>
<proteinExistence type="inferred from homology"/>
<sequence length="678" mass="75054">MNNYKHWEFETDADNIIWLGLNRADTALNSINSEVLDELNSILQEVVNQPSAQGLVIYSTKDKGFIAGADINAFSKFQTPDEAVDFLRKGQTVFARLEGLKIPTVAMIDGFCMGGGLELALACDYRIASDEPDTRLGLPEILLGIHPGWGGTVRLVQLIGGFDALTKVILTGAPIAAYKAKAMGFVDDVVPLRQLKRAAVYFIKNKPKKHQPTFMQSFTNFAWVRPIVAPIIRYNVAKRVRKQHYPAPYAVIDLWEKEGGYGERAYLKEIDSVEQLVTRNETAKNLIRAFLLRERMKSFAKASEFKAEHVHVIGAGVMGGDIAAWCALRGLRVTLQDKSYTQIGAAKARAYSLYKKKLKQPRLVQAAMDRLIADPEGFGVAGADVIIEAVFENLEVKQTIMKQVEEKAKADAIIATNTSSIPLDEISQVMTNPSRLVGIHYFNPVAKMELVEVVSSNKTASDIRDKACAFVNQISRLPLPVKSSPGFLVNRVLMPYLMECVQLLEEGYAGETIDEAAKEFGMFMGPVELADTVGMDVCLAVAENLTKYYGGSVPQKLRDMVKAGKLGRKTGEGFYKYKDGKPIKKKPQTDKSYPEIANRLILRMVNESAACLREGVVADSDLLDGAMIFAAGFAPFRGGPMNYAKHFGHDKLNELFAKLENQYGQRFKLDKQFSESSS</sequence>
<evidence type="ECO:0000259" key="14">
    <source>
        <dbReference type="Pfam" id="PF00725"/>
    </source>
</evidence>
<evidence type="ECO:0000256" key="1">
    <source>
        <dbReference type="ARBA" id="ARBA00005005"/>
    </source>
</evidence>
<dbReference type="UniPathway" id="UPA00659"/>
<evidence type="ECO:0000256" key="12">
    <source>
        <dbReference type="ARBA" id="ARBA00049556"/>
    </source>
</evidence>
<evidence type="ECO:0000256" key="9">
    <source>
        <dbReference type="ARBA" id="ARBA00023098"/>
    </source>
</evidence>
<feature type="domain" description="3-hydroxyacyl-CoA dehydrogenase NAD binding" evidence="15">
    <location>
        <begin position="309"/>
        <end position="482"/>
    </location>
</feature>
<keyword evidence="10" id="KW-0456">Lyase</keyword>
<dbReference type="Pfam" id="PF00378">
    <property type="entry name" value="ECH_1"/>
    <property type="match status" value="1"/>
</dbReference>
<dbReference type="InterPro" id="IPR008927">
    <property type="entry name" value="6-PGluconate_DH-like_C_sf"/>
</dbReference>
<dbReference type="InterPro" id="IPR050136">
    <property type="entry name" value="FA_oxidation_alpha_subunit"/>
</dbReference>
<dbReference type="GO" id="GO:0006635">
    <property type="term" value="P:fatty acid beta-oxidation"/>
    <property type="evidence" value="ECO:0007669"/>
    <property type="project" value="UniProtKB-UniPathway"/>
</dbReference>
<dbReference type="SUPFAM" id="SSF52096">
    <property type="entry name" value="ClpP/crotonase"/>
    <property type="match status" value="1"/>
</dbReference>
<feature type="domain" description="3-hydroxyacyl-CoA dehydrogenase C-terminal" evidence="14">
    <location>
        <begin position="486"/>
        <end position="577"/>
    </location>
</feature>
<dbReference type="AlphaFoldDB" id="A0A378JU64"/>
<evidence type="ECO:0000256" key="13">
    <source>
        <dbReference type="RuleBase" id="RU003707"/>
    </source>
</evidence>
<dbReference type="Gene3D" id="3.90.226.10">
    <property type="entry name" value="2-enoyl-CoA Hydratase, Chain A, domain 1"/>
    <property type="match status" value="1"/>
</dbReference>
<dbReference type="Pfam" id="PF00725">
    <property type="entry name" value="3HCDH"/>
    <property type="match status" value="1"/>
</dbReference>
<dbReference type="EMBL" id="UGOD01000001">
    <property type="protein sequence ID" value="STX51742.1"/>
    <property type="molecule type" value="Genomic_DNA"/>
</dbReference>
<dbReference type="InterPro" id="IPR006176">
    <property type="entry name" value="3-OHacyl-CoA_DH_NAD-bd"/>
</dbReference>
<evidence type="ECO:0000256" key="6">
    <source>
        <dbReference type="ARBA" id="ARBA00022963"/>
    </source>
</evidence>